<comment type="caution">
    <text evidence="1">The sequence shown here is derived from an EMBL/GenBank/DDBJ whole genome shotgun (WGS) entry which is preliminary data.</text>
</comment>
<dbReference type="EMBL" id="BSTI01000018">
    <property type="protein sequence ID" value="GLY69711.1"/>
    <property type="molecule type" value="Genomic_DNA"/>
</dbReference>
<gene>
    <name evidence="1" type="ORF">Atai01_63300</name>
</gene>
<proteinExistence type="predicted"/>
<keyword evidence="2" id="KW-1185">Reference proteome</keyword>
<evidence type="ECO:0000313" key="2">
    <source>
        <dbReference type="Proteomes" id="UP001165136"/>
    </source>
</evidence>
<dbReference type="AlphaFoldDB" id="A0A9W6VKQ3"/>
<dbReference type="Proteomes" id="UP001165136">
    <property type="component" value="Unassembled WGS sequence"/>
</dbReference>
<reference evidence="1" key="1">
    <citation type="submission" date="2023-03" db="EMBL/GenBank/DDBJ databases">
        <title>Amycolatopsis taiwanensis NBRC 103393.</title>
        <authorList>
            <person name="Ichikawa N."/>
            <person name="Sato H."/>
            <person name="Tonouchi N."/>
        </authorList>
    </citation>
    <scope>NUCLEOTIDE SEQUENCE</scope>
    <source>
        <strain evidence="1">NBRC 103393</strain>
    </source>
</reference>
<sequence>MRAPAWLPFTQVNCGSTSQVNSQIWYFRQRLLFSQVIRVAPYSRRMNAAPALWIALITCR</sequence>
<protein>
    <submittedName>
        <fullName evidence="1">Uncharacterized protein</fullName>
    </submittedName>
</protein>
<evidence type="ECO:0000313" key="1">
    <source>
        <dbReference type="EMBL" id="GLY69711.1"/>
    </source>
</evidence>
<name>A0A9W6VKQ3_9PSEU</name>
<accession>A0A9W6VKQ3</accession>
<organism evidence="1 2">
    <name type="scientific">Amycolatopsis taiwanensis</name>
    <dbReference type="NCBI Taxonomy" id="342230"/>
    <lineage>
        <taxon>Bacteria</taxon>
        <taxon>Bacillati</taxon>
        <taxon>Actinomycetota</taxon>
        <taxon>Actinomycetes</taxon>
        <taxon>Pseudonocardiales</taxon>
        <taxon>Pseudonocardiaceae</taxon>
        <taxon>Amycolatopsis</taxon>
    </lineage>
</organism>